<dbReference type="CDD" id="cd00303">
    <property type="entry name" value="retropepsin_like"/>
    <property type="match status" value="1"/>
</dbReference>
<dbReference type="Proteomes" id="UP000574390">
    <property type="component" value="Unassembled WGS sequence"/>
</dbReference>
<feature type="compositionally biased region" description="Acidic residues" evidence="1">
    <location>
        <begin position="730"/>
        <end position="742"/>
    </location>
</feature>
<feature type="region of interest" description="Disordered" evidence="1">
    <location>
        <begin position="718"/>
        <end position="750"/>
    </location>
</feature>
<name>A0A7J6TXU6_PEROL</name>
<feature type="region of interest" description="Disordered" evidence="1">
    <location>
        <begin position="370"/>
        <end position="405"/>
    </location>
</feature>
<sequence>MTPPPSTTPLLRYFKLKDKDRYMPGEVLAFREAENTLFVVVEAQLATVGGSLLGDDPAFFMLAGAPYRGNWLPMRHRNTWRTSLESVPVGKAIPSRHRPLTPADIPVDIQLPSIPEKEEIELEGEEHDTLYQSFSSGLEGVLTSTRPTSDHIKERRITPRPPPSVLYEEPVFVNLPSVDVDSKALHHARQSANSVVIPNGKVYSGIEDHRSICDILRAANETSAYNSWTPIEMYFFIMRILSESVRRQLKPQPQSTMDGYADEVRRLCSQLHRLYSSETEVVQALYRWNALIMSDKQSLTEYLRVFEEARLQVERLQGSTMDDRVLKHKLLMTLTTVHRETGLSKMASLSYHELMHELVQLDRVRQLAGQHRKLPNSSNAKNVAAVEVPRPTQDRRSQSSTRTNRRAKRWSCVRCLDTVPPQGHDHRTCPSERPIDKEGRCHHCNRSIGSGRNCCQDPNLCTASNNRRCPRCQKENAHHPFHCPGPLPASPLPLTTSSTSATPTTSGTSMLTFETVMIGSASTVIEKSPLRHTTLKIVGNGDPVEICGLIDTGAETNAISETAMTRLIEQGAEVKKLPATCTAIMADGNPVDGCPVYRLKIAQSGESVETSVVVIKGLTRDLLVSGDVFRAFTSPTVWLFDNGGDRLFNVGSLSPRLRDLWNDFHKEFCASSKISPADIPHSNEDHNLTNNQHRTDSDPATNAPYIYGVTLQDVDDLPEEGANGLTDCGVSDEQEDPEEEQPTIDAPANENPKIYRYSHKIKWLGPRPSNDIEHHRHLANILEARLRRNGTFDLYDDEIRKFEQQGFIKRISPNLACFCLKHFPVTRKHGNELSSMRVRPVFDGSMLRGKICPNIDDSDKQHVTSCIHLLRRFSHFISCDFKAAFLQIEYGDELDKRHLCFWWLQELSSMRWPTTSELAEKRSATPSISTRRVPMAYVF</sequence>
<evidence type="ECO:0000256" key="1">
    <source>
        <dbReference type="SAM" id="MobiDB-lite"/>
    </source>
</evidence>
<evidence type="ECO:0000313" key="3">
    <source>
        <dbReference type="Proteomes" id="UP000574390"/>
    </source>
</evidence>
<feature type="region of interest" description="Disordered" evidence="1">
    <location>
        <begin position="675"/>
        <end position="703"/>
    </location>
</feature>
<proteinExistence type="predicted"/>
<organism evidence="2 3">
    <name type="scientific">Perkinsus olseni</name>
    <name type="common">Perkinsus atlanticus</name>
    <dbReference type="NCBI Taxonomy" id="32597"/>
    <lineage>
        <taxon>Eukaryota</taxon>
        <taxon>Sar</taxon>
        <taxon>Alveolata</taxon>
        <taxon>Perkinsozoa</taxon>
        <taxon>Perkinsea</taxon>
        <taxon>Perkinsida</taxon>
        <taxon>Perkinsidae</taxon>
        <taxon>Perkinsus</taxon>
    </lineage>
</organism>
<dbReference type="EMBL" id="JABANM010003899">
    <property type="protein sequence ID" value="KAF4750088.1"/>
    <property type="molecule type" value="Genomic_DNA"/>
</dbReference>
<comment type="caution">
    <text evidence="2">The sequence shown here is derived from an EMBL/GenBank/DDBJ whole genome shotgun (WGS) entry which is preliminary data.</text>
</comment>
<accession>A0A7J6TXU6</accession>
<reference evidence="2 3" key="1">
    <citation type="submission" date="2020-04" db="EMBL/GenBank/DDBJ databases">
        <title>Perkinsus olseni comparative genomics.</title>
        <authorList>
            <person name="Bogema D.R."/>
        </authorList>
    </citation>
    <scope>NUCLEOTIDE SEQUENCE [LARGE SCALE GENOMIC DNA]</scope>
    <source>
        <strain evidence="2">ATCC PRA-205</strain>
    </source>
</reference>
<protein>
    <submittedName>
        <fullName evidence="2">Uncharacterized protein</fullName>
    </submittedName>
</protein>
<feature type="compositionally biased region" description="Basic and acidic residues" evidence="1">
    <location>
        <begin position="681"/>
        <end position="697"/>
    </location>
</feature>
<evidence type="ECO:0000313" key="2">
    <source>
        <dbReference type="EMBL" id="KAF4750088.1"/>
    </source>
</evidence>
<dbReference type="InterPro" id="IPR021109">
    <property type="entry name" value="Peptidase_aspartic_dom_sf"/>
</dbReference>
<gene>
    <name evidence="2" type="ORF">FOZ62_011480</name>
</gene>
<dbReference type="Gene3D" id="2.40.70.10">
    <property type="entry name" value="Acid Proteases"/>
    <property type="match status" value="1"/>
</dbReference>
<dbReference type="AlphaFoldDB" id="A0A7J6TXU6"/>